<comment type="caution">
    <text evidence="2">The sequence shown here is derived from an EMBL/GenBank/DDBJ whole genome shotgun (WGS) entry which is preliminary data.</text>
</comment>
<sequence length="144" mass="17719">MKNKLYKFIKIVICIFVIYNVVWWVVDHPIQNHFANKKLDQVLALQGTDRSNIKSIEQYNYASKNTTCFTIYFKDDPNTQYEYRYFLYSNIYLNPRKNNYNKMFCFAYDKKLEKEKNMYDNHNYLARKPFADYIKYQKCLNTWK</sequence>
<proteinExistence type="predicted"/>
<organism evidence="2 3">
    <name type="scientific">Finegoldia magna</name>
    <name type="common">Peptostreptococcus magnus</name>
    <dbReference type="NCBI Taxonomy" id="1260"/>
    <lineage>
        <taxon>Bacteria</taxon>
        <taxon>Bacillati</taxon>
        <taxon>Bacillota</taxon>
        <taxon>Tissierellia</taxon>
        <taxon>Tissierellales</taxon>
        <taxon>Peptoniphilaceae</taxon>
        <taxon>Finegoldia</taxon>
    </lineage>
</organism>
<dbReference type="RefSeq" id="WP_094206495.1">
    <property type="nucleotide sequence ID" value="NZ_NDYC01000048.1"/>
</dbReference>
<evidence type="ECO:0000256" key="1">
    <source>
        <dbReference type="SAM" id="Phobius"/>
    </source>
</evidence>
<dbReference type="AlphaFoldDB" id="A0A233V236"/>
<reference evidence="3" key="1">
    <citation type="submission" date="2017-04" db="EMBL/GenBank/DDBJ databases">
        <title>Finegoldia magna isolated from orthopedic joint implant-associated infections.</title>
        <authorList>
            <person name="Bjorklund S."/>
            <person name="Bruggemann H."/>
            <person name="Jensen A."/>
            <person name="Hellmark B."/>
            <person name="Soderquist B."/>
        </authorList>
    </citation>
    <scope>NUCLEOTIDE SEQUENCE [LARGE SCALE GENOMIC DNA]</scope>
    <source>
        <strain evidence="3">CCUG 54800</strain>
    </source>
</reference>
<gene>
    <name evidence="2" type="ORF">B9N49_09435</name>
</gene>
<keyword evidence="1" id="KW-1133">Transmembrane helix</keyword>
<dbReference type="Proteomes" id="UP000215413">
    <property type="component" value="Unassembled WGS sequence"/>
</dbReference>
<evidence type="ECO:0008006" key="4">
    <source>
        <dbReference type="Google" id="ProtNLM"/>
    </source>
</evidence>
<protein>
    <recommendedName>
        <fullName evidence="4">DUF3139 domain-containing protein</fullName>
    </recommendedName>
</protein>
<feature type="transmembrane region" description="Helical" evidence="1">
    <location>
        <begin position="7"/>
        <end position="26"/>
    </location>
</feature>
<accession>A0A233V236</accession>
<dbReference type="EMBL" id="NDYC01000048">
    <property type="protein sequence ID" value="OXZ26441.1"/>
    <property type="molecule type" value="Genomic_DNA"/>
</dbReference>
<name>A0A233V236_FINMA</name>
<dbReference type="InterPro" id="IPR021486">
    <property type="entry name" value="DUF3139"/>
</dbReference>
<evidence type="ECO:0000313" key="2">
    <source>
        <dbReference type="EMBL" id="OXZ26441.1"/>
    </source>
</evidence>
<keyword evidence="1" id="KW-0472">Membrane</keyword>
<dbReference type="Pfam" id="PF11337">
    <property type="entry name" value="DUF3139"/>
    <property type="match status" value="1"/>
</dbReference>
<keyword evidence="1" id="KW-0812">Transmembrane</keyword>
<evidence type="ECO:0000313" key="3">
    <source>
        <dbReference type="Proteomes" id="UP000215413"/>
    </source>
</evidence>